<evidence type="ECO:0008006" key="4">
    <source>
        <dbReference type="Google" id="ProtNLM"/>
    </source>
</evidence>
<evidence type="ECO:0000313" key="3">
    <source>
        <dbReference type="Proteomes" id="UP001201985"/>
    </source>
</evidence>
<name>A0ABS9W409_9PROT</name>
<evidence type="ECO:0000256" key="1">
    <source>
        <dbReference type="SAM" id="SignalP"/>
    </source>
</evidence>
<dbReference type="InterPro" id="IPR006311">
    <property type="entry name" value="TAT_signal"/>
</dbReference>
<dbReference type="EMBL" id="JALBUU010000004">
    <property type="protein sequence ID" value="MCI0753941.1"/>
    <property type="molecule type" value="Genomic_DNA"/>
</dbReference>
<accession>A0ABS9W409</accession>
<reference evidence="2 3" key="1">
    <citation type="submission" date="2022-03" db="EMBL/GenBank/DDBJ databases">
        <title>Complete genome analysis of Roseomonas KG 17.1 : a prolific producer of plant growth promoters.</title>
        <authorList>
            <person name="Saadouli I."/>
            <person name="Najjari A."/>
            <person name="Mosbah A."/>
            <person name="Ouzari H.I."/>
        </authorList>
    </citation>
    <scope>NUCLEOTIDE SEQUENCE [LARGE SCALE GENOMIC DNA]</scope>
    <source>
        <strain evidence="2 3">KG17-1</strain>
    </source>
</reference>
<comment type="caution">
    <text evidence="2">The sequence shown here is derived from an EMBL/GenBank/DDBJ whole genome shotgun (WGS) entry which is preliminary data.</text>
</comment>
<sequence>MLKPPRRSLLRLAATGLLGGRAASAQLPPAAAPQAVLPDSATLLMPGPAGSGAARWAEAAAAGLVRALPQAVALRATVLGGPDGVTAANRFATLQAGDGRTLLVLPGLAAHLRLVGESRAQFAPEGWLPICVSWQGAVLAGRGLWPRSRGETLRLALPAPEAPETAALLALDLMGIEAQPVFAAAAQPPEDLVARGLADAVVIGAPAPLPAAAALGLVPWIELETPGRRDLPQLPSTAAVPGAAPRLEAMQAGFAALRLRAALMLPELTPADTVAAWRRAAIRWQEEEARQPSDAVATLVGAEARATVAPLFPAPPAMLAYREWLLRRLSWRPA</sequence>
<dbReference type="RefSeq" id="WP_120007753.1">
    <property type="nucleotide sequence ID" value="NZ_JALBUU010000004.1"/>
</dbReference>
<protein>
    <recommendedName>
        <fullName evidence="4">Tripartite-type tricarboxylate transporter, receptor component TctC</fullName>
    </recommendedName>
</protein>
<keyword evidence="3" id="KW-1185">Reference proteome</keyword>
<keyword evidence="1" id="KW-0732">Signal</keyword>
<organism evidence="2 3">
    <name type="scientific">Teichococcus vastitatis</name>
    <dbReference type="NCBI Taxonomy" id="2307076"/>
    <lineage>
        <taxon>Bacteria</taxon>
        <taxon>Pseudomonadati</taxon>
        <taxon>Pseudomonadota</taxon>
        <taxon>Alphaproteobacteria</taxon>
        <taxon>Acetobacterales</taxon>
        <taxon>Roseomonadaceae</taxon>
        <taxon>Roseomonas</taxon>
    </lineage>
</organism>
<proteinExistence type="predicted"/>
<feature type="signal peptide" evidence="1">
    <location>
        <begin position="1"/>
        <end position="25"/>
    </location>
</feature>
<dbReference type="PROSITE" id="PS51318">
    <property type="entry name" value="TAT"/>
    <property type="match status" value="1"/>
</dbReference>
<evidence type="ECO:0000313" key="2">
    <source>
        <dbReference type="EMBL" id="MCI0753941.1"/>
    </source>
</evidence>
<feature type="chain" id="PRO_5047410345" description="Tripartite-type tricarboxylate transporter, receptor component TctC" evidence="1">
    <location>
        <begin position="26"/>
        <end position="334"/>
    </location>
</feature>
<dbReference type="Proteomes" id="UP001201985">
    <property type="component" value="Unassembled WGS sequence"/>
</dbReference>
<gene>
    <name evidence="2" type="ORF">MON41_09245</name>
</gene>